<evidence type="ECO:0000313" key="8">
    <source>
        <dbReference type="EMBL" id="TIB16716.1"/>
    </source>
</evidence>
<evidence type="ECO:0000256" key="5">
    <source>
        <dbReference type="ARBA" id="ARBA00023136"/>
    </source>
</evidence>
<evidence type="ECO:0000259" key="7">
    <source>
        <dbReference type="Pfam" id="PF09924"/>
    </source>
</evidence>
<dbReference type="GO" id="GO:0055091">
    <property type="term" value="P:phospholipid homeostasis"/>
    <property type="evidence" value="ECO:0007669"/>
    <property type="project" value="TreeGrafter"/>
</dbReference>
<comment type="caution">
    <text evidence="8">The sequence shown here is derived from an EMBL/GenBank/DDBJ whole genome shotgun (WGS) entry which is preliminary data.</text>
</comment>
<dbReference type="InterPro" id="IPR051211">
    <property type="entry name" value="PG_lysyltransferase"/>
</dbReference>
<feature type="domain" description="Phosphatidylglycerol lysyltransferase C-terminal" evidence="7">
    <location>
        <begin position="63"/>
        <end position="323"/>
    </location>
</feature>
<evidence type="ECO:0000256" key="2">
    <source>
        <dbReference type="ARBA" id="ARBA00022475"/>
    </source>
</evidence>
<dbReference type="Pfam" id="PF09924">
    <property type="entry name" value="LPG_synthase_C"/>
    <property type="match status" value="1"/>
</dbReference>
<evidence type="ECO:0000313" key="9">
    <source>
        <dbReference type="Proteomes" id="UP000306954"/>
    </source>
</evidence>
<evidence type="ECO:0000256" key="3">
    <source>
        <dbReference type="ARBA" id="ARBA00022692"/>
    </source>
</evidence>
<evidence type="ECO:0000256" key="1">
    <source>
        <dbReference type="ARBA" id="ARBA00004651"/>
    </source>
</evidence>
<dbReference type="PANTHER" id="PTHR34697:SF2">
    <property type="entry name" value="PHOSPHATIDYLGLYCEROL LYSYLTRANSFERASE"/>
    <property type="match status" value="1"/>
</dbReference>
<protein>
    <recommendedName>
        <fullName evidence="7">Phosphatidylglycerol lysyltransferase C-terminal domain-containing protein</fullName>
    </recommendedName>
</protein>
<evidence type="ECO:0000256" key="6">
    <source>
        <dbReference type="SAM" id="MobiDB-lite"/>
    </source>
</evidence>
<name>A0A4T0G8M6_WALIC</name>
<keyword evidence="2" id="KW-1003">Cell membrane</keyword>
<gene>
    <name evidence="8" type="ORF">E3P90_00413</name>
</gene>
<dbReference type="GO" id="GO:0016755">
    <property type="term" value="F:aminoacyltransferase activity"/>
    <property type="evidence" value="ECO:0007669"/>
    <property type="project" value="TreeGrafter"/>
</dbReference>
<dbReference type="GO" id="GO:0005886">
    <property type="term" value="C:plasma membrane"/>
    <property type="evidence" value="ECO:0007669"/>
    <property type="project" value="UniProtKB-SubCell"/>
</dbReference>
<keyword evidence="5" id="KW-0472">Membrane</keyword>
<dbReference type="PANTHER" id="PTHR34697">
    <property type="entry name" value="PHOSPHATIDYLGLYCEROL LYSYLTRANSFERASE"/>
    <property type="match status" value="1"/>
</dbReference>
<keyword evidence="4" id="KW-1133">Transmembrane helix</keyword>
<dbReference type="AlphaFoldDB" id="A0A4T0G8M6"/>
<organism evidence="8 9">
    <name type="scientific">Wallemia ichthyophaga</name>
    <dbReference type="NCBI Taxonomy" id="245174"/>
    <lineage>
        <taxon>Eukaryota</taxon>
        <taxon>Fungi</taxon>
        <taxon>Dikarya</taxon>
        <taxon>Basidiomycota</taxon>
        <taxon>Wallemiomycotina</taxon>
        <taxon>Wallemiomycetes</taxon>
        <taxon>Wallemiales</taxon>
        <taxon>Wallemiaceae</taxon>
        <taxon>Wallemia</taxon>
    </lineage>
</organism>
<dbReference type="InterPro" id="IPR024320">
    <property type="entry name" value="LPG_synthase_C"/>
</dbReference>
<accession>A0A4T0G8M6</accession>
<feature type="compositionally biased region" description="Polar residues" evidence="6">
    <location>
        <begin position="8"/>
        <end position="17"/>
    </location>
</feature>
<feature type="compositionally biased region" description="Acidic residues" evidence="6">
    <location>
        <begin position="44"/>
        <end position="53"/>
    </location>
</feature>
<dbReference type="EMBL" id="SPOF01000003">
    <property type="protein sequence ID" value="TIB16716.1"/>
    <property type="molecule type" value="Genomic_DNA"/>
</dbReference>
<proteinExistence type="predicted"/>
<evidence type="ECO:0000256" key="4">
    <source>
        <dbReference type="ARBA" id="ARBA00022989"/>
    </source>
</evidence>
<feature type="region of interest" description="Disordered" evidence="6">
    <location>
        <begin position="39"/>
        <end position="58"/>
    </location>
</feature>
<sequence length="343" mass="38879">MKSDIADSISNSYNQPAGPSWLDKRYEIWKEFTKMDANGLESSSSEDDNEDDTGNVREGIQGYTKHKDYVIAWGSPICDKSRWATVARKFIHFCQSNGLVCVWTCVGEEFERVLSEPDLNWSSLSCIRQDIVDLSTVNLMRSRDVRSNVRRSIKEGIVVDEVHEISESDKAAVEQGIHDWKKKRTGIQIATQDLQPWVDLNHRRLFYARHGDSRKIWGFTVLSKISSSCHQIEHSIVFPNAPRGVSEHQLHHVLESLQAQGVLYCSFGISAADQLIPTHNLSSMRMAWLSKMYNSIVSAAGLTNRGAFREKFDVKHQPLFICYPKGKFGSEALSALMKSVHTK</sequence>
<dbReference type="Proteomes" id="UP000306954">
    <property type="component" value="Unassembled WGS sequence"/>
</dbReference>
<reference evidence="8 9" key="1">
    <citation type="submission" date="2019-03" db="EMBL/GenBank/DDBJ databases">
        <title>Sequencing 23 genomes of Wallemia ichthyophaga.</title>
        <authorList>
            <person name="Gostincar C."/>
        </authorList>
    </citation>
    <scope>NUCLEOTIDE SEQUENCE [LARGE SCALE GENOMIC DNA]</scope>
    <source>
        <strain evidence="8 9">EXF-8621</strain>
    </source>
</reference>
<comment type="subcellular location">
    <subcellularLocation>
        <location evidence="1">Cell membrane</location>
        <topology evidence="1">Multi-pass membrane protein</topology>
    </subcellularLocation>
</comment>
<keyword evidence="3" id="KW-0812">Transmembrane</keyword>
<feature type="region of interest" description="Disordered" evidence="6">
    <location>
        <begin position="1"/>
        <end position="20"/>
    </location>
</feature>